<evidence type="ECO:0000313" key="2">
    <source>
        <dbReference type="Proteomes" id="UP000054383"/>
    </source>
</evidence>
<protein>
    <submittedName>
        <fullName evidence="1">Uncharacterized protein</fullName>
    </submittedName>
</protein>
<accession>A0A0U1LQB9</accession>
<evidence type="ECO:0000313" key="1">
    <source>
        <dbReference type="EMBL" id="CRG84779.1"/>
    </source>
</evidence>
<name>A0A0U1LQB9_TALIS</name>
<organism evidence="1 2">
    <name type="scientific">Talaromyces islandicus</name>
    <name type="common">Penicillium islandicum</name>
    <dbReference type="NCBI Taxonomy" id="28573"/>
    <lineage>
        <taxon>Eukaryota</taxon>
        <taxon>Fungi</taxon>
        <taxon>Dikarya</taxon>
        <taxon>Ascomycota</taxon>
        <taxon>Pezizomycotina</taxon>
        <taxon>Eurotiomycetes</taxon>
        <taxon>Eurotiomycetidae</taxon>
        <taxon>Eurotiales</taxon>
        <taxon>Trichocomaceae</taxon>
        <taxon>Talaromyces</taxon>
        <taxon>Talaromyces sect. Islandici</taxon>
    </lineage>
</organism>
<dbReference type="AlphaFoldDB" id="A0A0U1LQB9"/>
<dbReference type="OrthoDB" id="4415250at2759"/>
<keyword evidence="2" id="KW-1185">Reference proteome</keyword>
<dbReference type="EMBL" id="CVMT01000002">
    <property type="protein sequence ID" value="CRG84779.1"/>
    <property type="molecule type" value="Genomic_DNA"/>
</dbReference>
<proteinExistence type="predicted"/>
<gene>
    <name evidence="1" type="ORF">PISL3812_01977</name>
</gene>
<sequence length="462" mass="52064">MATSTSEQLDSHAFTVSGHSYRLESEFRNRRVPTIVTANSPSSTHWKRRLASLKNAASANTIEKEAESREPEVGQSKYLVVGVLPVGLDDEENWPRPSRTKTVGVTVPEHCIAPKSDELAYRVVAQVPCNPQKSLKLYVLTDKERDSGLYSPSSIGQDSVFYFSEFRNNATTVAERKKDWNNKVAKLALPPSTNVNNVGGREHFGPSYQEDTRDAFVREVKLATSEFMLDASNTKPLENLIKSFDHSELPLFSALQRFSDINLKSNQYSIEDAEELREQIRARWPQISNVSPLRLRLLHEALHQAKLEIELRDVLQFVVLGCASLVNEPENATQIAVNLFHLLKLEVRPLKEHTSTMNRPLSTDGLENLLHSIADYIQQIVKVNEESLQFMSTIHGDPRSVFLPQNAIYQHLGSVIDRESLRLLLDQSVANACSHLEEKLRTCNILLEKLSTKLTKAAQDLS</sequence>
<reference evidence="1 2" key="1">
    <citation type="submission" date="2015-04" db="EMBL/GenBank/DDBJ databases">
        <authorList>
            <person name="Syromyatnikov M.Y."/>
            <person name="Popov V.N."/>
        </authorList>
    </citation>
    <scope>NUCLEOTIDE SEQUENCE [LARGE SCALE GENOMIC DNA]</scope>
    <source>
        <strain evidence="1">WF-38-12</strain>
    </source>
</reference>
<dbReference type="Proteomes" id="UP000054383">
    <property type="component" value="Unassembled WGS sequence"/>
</dbReference>